<keyword evidence="3" id="KW-1185">Reference proteome</keyword>
<sequence length="573" mass="62214">MIETGDIVTLEVIVSGNALADNIQVMNVSVQRELNRIPYAKITIIDGDAATGDFPISNEPTLMPGNEIEILAGYNSETVTIFKGIIINHNLKIRDGSSVLMIDCRDKAFKMANSRKSGYFYESKDSDLMEELITRHGLEADLAPTNFTHPEMVQYQCTDWDFLVARAQANGMVVNVENGKIYVSKPDPTQGSSQTVTFGDNIFEFDAEMDGRNQVPGVSSFGWNPTDQEIIKIEANSPGLNLNGNLSQHELADLMKLDPIELKNGGKIADVLLQDWADSKLLFQQLAKTRGRVKIQGNTEPVPGQVITLEGVGERFSGNAYVSGVMHQIAEGNWTLDVQFGMDPEWFTDQVSIHTQPSSGLLAAVKGLQVGVVSQLEGDPDGEDRIMVKFPVINPDEQGIWCRLSSLDAGSERGFVFRPEIDDEVIVGFINEDPNQAVVLGMLPSSSHPSPLELSDDNHQKGYVSRSGIKVMFDDELSKLEMETPAGKKIVMDDDEGEITITDDHGNSITMNGDGIVMESGADVTIKSLGDINLEGININIKSSGELKAEGSGGATLSSSGSTTIKGSLIQIN</sequence>
<organism evidence="2 3">
    <name type="scientific">Cyclobacterium qasimii</name>
    <dbReference type="NCBI Taxonomy" id="1350429"/>
    <lineage>
        <taxon>Bacteria</taxon>
        <taxon>Pseudomonadati</taxon>
        <taxon>Bacteroidota</taxon>
        <taxon>Cytophagia</taxon>
        <taxon>Cytophagales</taxon>
        <taxon>Cyclobacteriaceae</taxon>
        <taxon>Cyclobacterium</taxon>
    </lineage>
</organism>
<dbReference type="SUPFAM" id="SSF69255">
    <property type="entry name" value="gp5 N-terminal domain-like"/>
    <property type="match status" value="1"/>
</dbReference>
<dbReference type="InterPro" id="IPR006533">
    <property type="entry name" value="T6SS_Vgr_RhsGE"/>
</dbReference>
<dbReference type="Proteomes" id="UP000321301">
    <property type="component" value="Unassembled WGS sequence"/>
</dbReference>
<feature type="domain" description="Gp5/Type VI secretion system Vgr protein OB-fold" evidence="1">
    <location>
        <begin position="370"/>
        <end position="443"/>
    </location>
</feature>
<gene>
    <name evidence="2" type="ORF">CQA01_08000</name>
</gene>
<dbReference type="InterPro" id="IPR006531">
    <property type="entry name" value="Gp5/Vgr_OB"/>
</dbReference>
<protein>
    <submittedName>
        <fullName evidence="2">Type IV secretion protein Rhs</fullName>
    </submittedName>
</protein>
<accession>A0A512C7S1</accession>
<dbReference type="InterPro" id="IPR037026">
    <property type="entry name" value="Vgr_OB-fold_dom_sf"/>
</dbReference>
<dbReference type="Pfam" id="PF04717">
    <property type="entry name" value="Phage_base_V"/>
    <property type="match status" value="1"/>
</dbReference>
<evidence type="ECO:0000259" key="1">
    <source>
        <dbReference type="Pfam" id="PF04717"/>
    </source>
</evidence>
<dbReference type="RefSeq" id="WP_020891012.1">
    <property type="nucleotide sequence ID" value="NZ_BJYV01000002.1"/>
</dbReference>
<evidence type="ECO:0000313" key="3">
    <source>
        <dbReference type="Proteomes" id="UP000321301"/>
    </source>
</evidence>
<dbReference type="AlphaFoldDB" id="A0A512C7S1"/>
<proteinExistence type="predicted"/>
<evidence type="ECO:0000313" key="2">
    <source>
        <dbReference type="EMBL" id="GEO20266.1"/>
    </source>
</evidence>
<dbReference type="Gene3D" id="2.40.50.230">
    <property type="entry name" value="Gp5 N-terminal domain"/>
    <property type="match status" value="1"/>
</dbReference>
<reference evidence="2 3" key="1">
    <citation type="submission" date="2019-07" db="EMBL/GenBank/DDBJ databases">
        <title>Whole genome shotgun sequence of Cyclobacterium qasimii NBRC 106168.</title>
        <authorList>
            <person name="Hosoyama A."/>
            <person name="Uohara A."/>
            <person name="Ohji S."/>
            <person name="Ichikawa N."/>
        </authorList>
    </citation>
    <scope>NUCLEOTIDE SEQUENCE [LARGE SCALE GENOMIC DNA]</scope>
    <source>
        <strain evidence="2 3">NBRC 106168</strain>
    </source>
</reference>
<comment type="caution">
    <text evidence="2">The sequence shown here is derived from an EMBL/GenBank/DDBJ whole genome shotgun (WGS) entry which is preliminary data.</text>
</comment>
<dbReference type="EMBL" id="BJYV01000002">
    <property type="protein sequence ID" value="GEO20266.1"/>
    <property type="molecule type" value="Genomic_DNA"/>
</dbReference>
<name>A0A512C7S1_9BACT</name>
<dbReference type="SUPFAM" id="SSF69279">
    <property type="entry name" value="Phage tail proteins"/>
    <property type="match status" value="1"/>
</dbReference>
<dbReference type="NCBIfam" id="TIGR01646">
    <property type="entry name" value="vgr_GE"/>
    <property type="match status" value="1"/>
</dbReference>